<evidence type="ECO:0000256" key="4">
    <source>
        <dbReference type="ARBA" id="ARBA00022737"/>
    </source>
</evidence>
<reference evidence="9" key="1">
    <citation type="journal article" date="2011" name="Nature">
        <title>Genome sequence and analysis of the tuber crop potato.</title>
        <authorList>
            <consortium name="The Potato Genome Sequencing Consortium"/>
        </authorList>
    </citation>
    <scope>NUCLEOTIDE SEQUENCE [LARGE SCALE GENOMIC DNA]</scope>
    <source>
        <strain evidence="9">cv. DM1-3 516 R44</strain>
    </source>
</reference>
<accession>M1DP96</accession>
<dbReference type="InterPro" id="IPR018108">
    <property type="entry name" value="MCP_transmembrane"/>
</dbReference>
<comment type="similarity">
    <text evidence="7">Belongs to the mitochondrial carrier (TC 2.A.29) family.</text>
</comment>
<dbReference type="GO" id="GO:0016020">
    <property type="term" value="C:membrane"/>
    <property type="evidence" value="ECO:0007669"/>
    <property type="project" value="UniProtKB-SubCell"/>
</dbReference>
<dbReference type="GO" id="GO:0055085">
    <property type="term" value="P:transmembrane transport"/>
    <property type="evidence" value="ECO:0007669"/>
    <property type="project" value="InterPro"/>
</dbReference>
<comment type="subcellular location">
    <subcellularLocation>
        <location evidence="1">Membrane</location>
        <topology evidence="1">Multi-pass membrane protein</topology>
    </subcellularLocation>
</comment>
<dbReference type="PANTHER" id="PTHR46080:SF5">
    <property type="entry name" value="OS01G0329400 PROTEIN"/>
    <property type="match status" value="1"/>
</dbReference>
<dbReference type="SUPFAM" id="SSF103506">
    <property type="entry name" value="Mitochondrial carrier"/>
    <property type="match status" value="1"/>
</dbReference>
<evidence type="ECO:0008006" key="10">
    <source>
        <dbReference type="Google" id="ProtNLM"/>
    </source>
</evidence>
<proteinExistence type="inferred from homology"/>
<dbReference type="PANTHER" id="PTHR46080">
    <property type="entry name" value="MITOCHONDRIAL SUBSTRATE CARRIER FAMILY PROTEIN J"/>
    <property type="match status" value="1"/>
</dbReference>
<dbReference type="InParanoid" id="M1DP96"/>
<dbReference type="HOGENOM" id="CLU_015166_3_3_1"/>
<evidence type="ECO:0000256" key="6">
    <source>
        <dbReference type="PROSITE-ProRule" id="PRU00282"/>
    </source>
</evidence>
<keyword evidence="4" id="KW-0677">Repeat</keyword>
<dbReference type="Gramene" id="PGSC0003DMT400092180">
    <property type="protein sequence ID" value="PGSC0003DMT400092180"/>
    <property type="gene ID" value="PGSC0003DMG400041751"/>
</dbReference>
<evidence type="ECO:0000313" key="9">
    <source>
        <dbReference type="Proteomes" id="UP000011115"/>
    </source>
</evidence>
<dbReference type="InterPro" id="IPR002067">
    <property type="entry name" value="MCP"/>
</dbReference>
<name>M1DP96_SOLTU</name>
<evidence type="ECO:0000313" key="8">
    <source>
        <dbReference type="EnsemblPlants" id="PGSC0003DMT400092180"/>
    </source>
</evidence>
<reference evidence="8" key="2">
    <citation type="submission" date="2015-06" db="UniProtKB">
        <authorList>
            <consortium name="EnsemblPlants"/>
        </authorList>
    </citation>
    <scope>IDENTIFICATION</scope>
    <source>
        <strain evidence="8">DM1-3 516 R44</strain>
    </source>
</reference>
<dbReference type="OMA" id="VSCVYYV"/>
<sequence length="355" mass="38509">METETATAPQLAALADTDINWDRLDKARFHIIGAILFTLQSALIHPTAVVKTRMQVAGSGLSQMTGFSVFRHIIRSDGIPGIFRGFGTSAVGSLPGRVLALTSLEVSKDMMLKYTQGLNMSEPTRAALANGFAGMVSNLLSCVYFVPLDVICQRLMVQGIPGTKPCAGPFDATQKVLKAEGIRGIYRGFGLTAVTQSPAQAIWWGAYGAAQHISWRNLGYSDNTDKKPSHMQIVAVQATAGLAAGACSSVITTPIDTVKTRLQVIDDYGVGRPSVLKTTKTLLREDGWKGFYRGFGPRFLNMSFYGTTMIVTYEIISSCLKNFLDSPDEDNIDEFDFVLVSTRILVCLNFVVSVP</sequence>
<dbReference type="Proteomes" id="UP000011115">
    <property type="component" value="Unassembled WGS sequence"/>
</dbReference>
<keyword evidence="2 7" id="KW-0813">Transport</keyword>
<keyword evidence="3 6" id="KW-0812">Transmembrane</keyword>
<dbReference type="InterPro" id="IPR023395">
    <property type="entry name" value="MCP_dom_sf"/>
</dbReference>
<feature type="repeat" description="Solcar" evidence="6">
    <location>
        <begin position="24"/>
        <end position="110"/>
    </location>
</feature>
<evidence type="ECO:0000256" key="7">
    <source>
        <dbReference type="RuleBase" id="RU000488"/>
    </source>
</evidence>
<evidence type="ECO:0000256" key="2">
    <source>
        <dbReference type="ARBA" id="ARBA00022448"/>
    </source>
</evidence>
<dbReference type="PRINTS" id="PR00926">
    <property type="entry name" value="MITOCARRIER"/>
</dbReference>
<keyword evidence="9" id="KW-1185">Reference proteome</keyword>
<dbReference type="AlphaFoldDB" id="M1DP96"/>
<protein>
    <recommendedName>
        <fullName evidence="10">Mitochondrial carrier protein</fullName>
    </recommendedName>
</protein>
<feature type="repeat" description="Solcar" evidence="6">
    <location>
        <begin position="232"/>
        <end position="319"/>
    </location>
</feature>
<organism evidence="8 9">
    <name type="scientific">Solanum tuberosum</name>
    <name type="common">Potato</name>
    <dbReference type="NCBI Taxonomy" id="4113"/>
    <lineage>
        <taxon>Eukaryota</taxon>
        <taxon>Viridiplantae</taxon>
        <taxon>Streptophyta</taxon>
        <taxon>Embryophyta</taxon>
        <taxon>Tracheophyta</taxon>
        <taxon>Spermatophyta</taxon>
        <taxon>Magnoliopsida</taxon>
        <taxon>eudicotyledons</taxon>
        <taxon>Gunneridae</taxon>
        <taxon>Pentapetalae</taxon>
        <taxon>asterids</taxon>
        <taxon>lamiids</taxon>
        <taxon>Solanales</taxon>
        <taxon>Solanaceae</taxon>
        <taxon>Solanoideae</taxon>
        <taxon>Solaneae</taxon>
        <taxon>Solanum</taxon>
    </lineage>
</organism>
<evidence type="ECO:0000256" key="1">
    <source>
        <dbReference type="ARBA" id="ARBA00004141"/>
    </source>
</evidence>
<dbReference type="Gene3D" id="1.50.40.10">
    <property type="entry name" value="Mitochondrial carrier domain"/>
    <property type="match status" value="1"/>
</dbReference>
<keyword evidence="5 6" id="KW-0472">Membrane</keyword>
<evidence type="ECO:0000256" key="5">
    <source>
        <dbReference type="ARBA" id="ARBA00023136"/>
    </source>
</evidence>
<dbReference type="Pfam" id="PF00153">
    <property type="entry name" value="Mito_carr"/>
    <property type="match status" value="3"/>
</dbReference>
<feature type="repeat" description="Solcar" evidence="6">
    <location>
        <begin position="125"/>
        <end position="213"/>
    </location>
</feature>
<dbReference type="PaxDb" id="4113-PGSC0003DMT400092180"/>
<dbReference type="PROSITE" id="PS50920">
    <property type="entry name" value="SOLCAR"/>
    <property type="match status" value="3"/>
</dbReference>
<evidence type="ECO:0000256" key="3">
    <source>
        <dbReference type="ARBA" id="ARBA00022692"/>
    </source>
</evidence>
<dbReference type="EnsemblPlants" id="PGSC0003DMT400092180">
    <property type="protein sequence ID" value="PGSC0003DMT400092180"/>
    <property type="gene ID" value="PGSC0003DMG400041751"/>
</dbReference>
<dbReference type="eggNOG" id="KOG0765">
    <property type="taxonomic scope" value="Eukaryota"/>
</dbReference>